<dbReference type="InterPro" id="IPR001647">
    <property type="entry name" value="HTH_TetR"/>
</dbReference>
<organism evidence="4 5">
    <name type="scientific">Nonomuraea purpurea</name>
    <dbReference type="NCBI Taxonomy" id="1849276"/>
    <lineage>
        <taxon>Bacteria</taxon>
        <taxon>Bacillati</taxon>
        <taxon>Actinomycetota</taxon>
        <taxon>Actinomycetes</taxon>
        <taxon>Streptosporangiales</taxon>
        <taxon>Streptosporangiaceae</taxon>
        <taxon>Nonomuraea</taxon>
    </lineage>
</organism>
<dbReference type="Gene3D" id="1.10.357.10">
    <property type="entry name" value="Tetracycline Repressor, domain 2"/>
    <property type="match status" value="1"/>
</dbReference>
<feature type="domain" description="HTH tetR-type" evidence="3">
    <location>
        <begin position="6"/>
        <end position="66"/>
    </location>
</feature>
<reference evidence="5" key="1">
    <citation type="journal article" date="2019" name="Int. J. Syst. Evol. Microbiol.">
        <title>The Global Catalogue of Microorganisms (GCM) 10K type strain sequencing project: providing services to taxonomists for standard genome sequencing and annotation.</title>
        <authorList>
            <consortium name="The Broad Institute Genomics Platform"/>
            <consortium name="The Broad Institute Genome Sequencing Center for Infectious Disease"/>
            <person name="Wu L."/>
            <person name="Ma J."/>
        </authorList>
    </citation>
    <scope>NUCLEOTIDE SEQUENCE [LARGE SCALE GENOMIC DNA]</scope>
    <source>
        <strain evidence="5">TBRC 1276</strain>
    </source>
</reference>
<evidence type="ECO:0000313" key="4">
    <source>
        <dbReference type="EMBL" id="MFC4009335.1"/>
    </source>
</evidence>
<dbReference type="EMBL" id="JBHSBI010000009">
    <property type="protein sequence ID" value="MFC4009335.1"/>
    <property type="molecule type" value="Genomic_DNA"/>
</dbReference>
<dbReference type="SUPFAM" id="SSF48498">
    <property type="entry name" value="Tetracyclin repressor-like, C-terminal domain"/>
    <property type="match status" value="1"/>
</dbReference>
<protein>
    <submittedName>
        <fullName evidence="4">TetR/AcrR family transcriptional regulator</fullName>
    </submittedName>
</protein>
<dbReference type="RefSeq" id="WP_379529390.1">
    <property type="nucleotide sequence ID" value="NZ_JBHSBI010000009.1"/>
</dbReference>
<proteinExistence type="predicted"/>
<dbReference type="InterPro" id="IPR036271">
    <property type="entry name" value="Tet_transcr_reg_TetR-rel_C_sf"/>
</dbReference>
<dbReference type="InterPro" id="IPR009057">
    <property type="entry name" value="Homeodomain-like_sf"/>
</dbReference>
<evidence type="ECO:0000256" key="1">
    <source>
        <dbReference type="ARBA" id="ARBA00023125"/>
    </source>
</evidence>
<dbReference type="PANTHER" id="PTHR30055:SF146">
    <property type="entry name" value="HTH-TYPE TRANSCRIPTIONAL DUAL REGULATOR CECR"/>
    <property type="match status" value="1"/>
</dbReference>
<evidence type="ECO:0000256" key="2">
    <source>
        <dbReference type="PROSITE-ProRule" id="PRU00335"/>
    </source>
</evidence>
<feature type="DNA-binding region" description="H-T-H motif" evidence="2">
    <location>
        <begin position="29"/>
        <end position="48"/>
    </location>
</feature>
<sequence length="206" mass="22977">MDTPVDGERELILRVATGLFAGLGYDTTSVEQIAEAAGVRPAAVYGHFTDKRRLYLAVMERAHRVLAAVIEPRSDELREAPPERKAEALHRFVDGYLDLCAEHPEVPQLWAHRWMSDASDIVDLEPRSAQPLTQYAVDGVASVAKPANLDPLFVTYTIIWCVQGFAMSGALDGTGQRRGVEDARMTQRFRAHMHQLLDRALELPSR</sequence>
<dbReference type="PROSITE" id="PS50977">
    <property type="entry name" value="HTH_TETR_2"/>
    <property type="match status" value="1"/>
</dbReference>
<dbReference type="Proteomes" id="UP001595851">
    <property type="component" value="Unassembled WGS sequence"/>
</dbReference>
<accession>A0ABV8G5Q0</accession>
<evidence type="ECO:0000259" key="3">
    <source>
        <dbReference type="PROSITE" id="PS50977"/>
    </source>
</evidence>
<keyword evidence="5" id="KW-1185">Reference proteome</keyword>
<comment type="caution">
    <text evidence="4">The sequence shown here is derived from an EMBL/GenBank/DDBJ whole genome shotgun (WGS) entry which is preliminary data.</text>
</comment>
<dbReference type="PRINTS" id="PR00455">
    <property type="entry name" value="HTHTETR"/>
</dbReference>
<dbReference type="PANTHER" id="PTHR30055">
    <property type="entry name" value="HTH-TYPE TRANSCRIPTIONAL REGULATOR RUTR"/>
    <property type="match status" value="1"/>
</dbReference>
<evidence type="ECO:0000313" key="5">
    <source>
        <dbReference type="Proteomes" id="UP001595851"/>
    </source>
</evidence>
<keyword evidence="1 2" id="KW-0238">DNA-binding</keyword>
<dbReference type="SUPFAM" id="SSF46689">
    <property type="entry name" value="Homeodomain-like"/>
    <property type="match status" value="1"/>
</dbReference>
<gene>
    <name evidence="4" type="ORF">ACFOY2_19035</name>
</gene>
<dbReference type="InterPro" id="IPR050109">
    <property type="entry name" value="HTH-type_TetR-like_transc_reg"/>
</dbReference>
<name>A0ABV8G5Q0_9ACTN</name>
<dbReference type="Pfam" id="PF00440">
    <property type="entry name" value="TetR_N"/>
    <property type="match status" value="1"/>
</dbReference>